<organism evidence="3 4">
    <name type="scientific">Prorocentrum cordatum</name>
    <dbReference type="NCBI Taxonomy" id="2364126"/>
    <lineage>
        <taxon>Eukaryota</taxon>
        <taxon>Sar</taxon>
        <taxon>Alveolata</taxon>
        <taxon>Dinophyceae</taxon>
        <taxon>Prorocentrales</taxon>
        <taxon>Prorocentraceae</taxon>
        <taxon>Prorocentrum</taxon>
    </lineage>
</organism>
<comment type="caution">
    <text evidence="3">The sequence shown here is derived from an EMBL/GenBank/DDBJ whole genome shotgun (WGS) entry which is preliminary data.</text>
</comment>
<sequence length="362" mass="39856">MWLKPVFIQYILFYHFSQFAMSSPQPGTASDATAIVPARAPATPVGKLFNNPFMKKARTKYSDSPLSPLLPKDGYQKMEDGQDEEELIPGPVEQLNFDGVVEDSSGERGQVTMAGIAGLRRKEMARMTKAIQDLRKGFGDLDLRMSSLADSADVRLSNVEKRIDITEVQIEKLENLVKQLSEKGSSFHTTPKKDSGGQCLASRQTFFAPGPAPAEIYSKGDFGGALFAEFQNSGQRDAAVDFLRKAGLKSGGRNIWANQGRPIMERAARNFCFGLKHVFKKAWDIPCAVSVSDEAPYSVWVGGELAVTARIFPDKVVREWHGDWASWEELHSSPEVRDLTNKCDSLAVKATTGMKGSKGRGK</sequence>
<proteinExistence type="predicted"/>
<name>A0ABN9WB80_9DINO</name>
<keyword evidence="1" id="KW-0175">Coiled coil</keyword>
<keyword evidence="4" id="KW-1185">Reference proteome</keyword>
<feature type="coiled-coil region" evidence="1">
    <location>
        <begin position="156"/>
        <end position="183"/>
    </location>
</feature>
<evidence type="ECO:0000313" key="4">
    <source>
        <dbReference type="Proteomes" id="UP001189429"/>
    </source>
</evidence>
<reference evidence="3" key="1">
    <citation type="submission" date="2023-10" db="EMBL/GenBank/DDBJ databases">
        <authorList>
            <person name="Chen Y."/>
            <person name="Shah S."/>
            <person name="Dougan E. K."/>
            <person name="Thang M."/>
            <person name="Chan C."/>
        </authorList>
    </citation>
    <scope>NUCLEOTIDE SEQUENCE [LARGE SCALE GENOMIC DNA]</scope>
</reference>
<feature type="chain" id="PRO_5047320357" evidence="2">
    <location>
        <begin position="23"/>
        <end position="362"/>
    </location>
</feature>
<feature type="signal peptide" evidence="2">
    <location>
        <begin position="1"/>
        <end position="22"/>
    </location>
</feature>
<evidence type="ECO:0000256" key="2">
    <source>
        <dbReference type="SAM" id="SignalP"/>
    </source>
</evidence>
<accession>A0ABN9WB80</accession>
<evidence type="ECO:0000256" key="1">
    <source>
        <dbReference type="SAM" id="Coils"/>
    </source>
</evidence>
<evidence type="ECO:0000313" key="3">
    <source>
        <dbReference type="EMBL" id="CAK0882584.1"/>
    </source>
</evidence>
<gene>
    <name evidence="3" type="ORF">PCOR1329_LOCUS65052</name>
</gene>
<keyword evidence="2" id="KW-0732">Signal</keyword>
<dbReference type="EMBL" id="CAUYUJ010018310">
    <property type="protein sequence ID" value="CAK0882584.1"/>
    <property type="molecule type" value="Genomic_DNA"/>
</dbReference>
<protein>
    <submittedName>
        <fullName evidence="3">Uncharacterized protein</fullName>
    </submittedName>
</protein>
<dbReference type="Proteomes" id="UP001189429">
    <property type="component" value="Unassembled WGS sequence"/>
</dbReference>
<feature type="non-terminal residue" evidence="3">
    <location>
        <position position="362"/>
    </location>
</feature>